<dbReference type="RefSeq" id="WP_077591459.1">
    <property type="nucleotide sequence ID" value="NZ_CP019643.1"/>
</dbReference>
<dbReference type="AlphaFoldDB" id="A0A1Q2L5D9"/>
<keyword evidence="4" id="KW-1185">Reference proteome</keyword>
<dbReference type="KEGG" id="pmar:B0X71_20820"/>
<keyword evidence="3" id="KW-0614">Plasmid</keyword>
<dbReference type="Gene3D" id="1.10.443.10">
    <property type="entry name" value="Intergrase catalytic core"/>
    <property type="match status" value="1"/>
</dbReference>
<feature type="domain" description="Tyr recombinase" evidence="2">
    <location>
        <begin position="136"/>
        <end position="319"/>
    </location>
</feature>
<geneLocation type="plasmid" evidence="3 4">
    <name>unnamed3</name>
</geneLocation>
<dbReference type="GO" id="GO:0006310">
    <property type="term" value="P:DNA recombination"/>
    <property type="evidence" value="ECO:0007669"/>
    <property type="project" value="UniProtKB-KW"/>
</dbReference>
<organism evidence="3 4">
    <name type="scientific">Planococcus lenghuensis</name>
    <dbReference type="NCBI Taxonomy" id="2213202"/>
    <lineage>
        <taxon>Bacteria</taxon>
        <taxon>Bacillati</taxon>
        <taxon>Bacillota</taxon>
        <taxon>Bacilli</taxon>
        <taxon>Bacillales</taxon>
        <taxon>Caryophanaceae</taxon>
        <taxon>Planococcus</taxon>
    </lineage>
</organism>
<dbReference type="InterPro" id="IPR002104">
    <property type="entry name" value="Integrase_catalytic"/>
</dbReference>
<evidence type="ECO:0000313" key="3">
    <source>
        <dbReference type="EMBL" id="AQQ55621.1"/>
    </source>
</evidence>
<dbReference type="SUPFAM" id="SSF56349">
    <property type="entry name" value="DNA breaking-rejoining enzymes"/>
    <property type="match status" value="1"/>
</dbReference>
<name>A0A1Q2L5D9_9BACL</name>
<keyword evidence="1" id="KW-0233">DNA recombination</keyword>
<reference evidence="3 4" key="1">
    <citation type="submission" date="2017-02" db="EMBL/GenBank/DDBJ databases">
        <title>The complete genomic sequence of a novel cold adapted crude oil-degrading bacterium Planococcus qaidamina Y42.</title>
        <authorList>
            <person name="Yang R."/>
        </authorList>
    </citation>
    <scope>NUCLEOTIDE SEQUENCE [LARGE SCALE GENOMIC DNA]</scope>
    <source>
        <strain evidence="3 4">Y42</strain>
        <plasmid evidence="3 4">unnamed3</plasmid>
    </source>
</reference>
<protein>
    <recommendedName>
        <fullName evidence="2">Tyr recombinase domain-containing protein</fullName>
    </recommendedName>
</protein>
<dbReference type="GO" id="GO:0003677">
    <property type="term" value="F:DNA binding"/>
    <property type="evidence" value="ECO:0007669"/>
    <property type="project" value="InterPro"/>
</dbReference>
<dbReference type="PROSITE" id="PS51898">
    <property type="entry name" value="TYR_RECOMBINASE"/>
    <property type="match status" value="1"/>
</dbReference>
<dbReference type="InterPro" id="IPR013762">
    <property type="entry name" value="Integrase-like_cat_sf"/>
</dbReference>
<dbReference type="OrthoDB" id="2450416at2"/>
<dbReference type="InterPro" id="IPR011010">
    <property type="entry name" value="DNA_brk_join_enz"/>
</dbReference>
<gene>
    <name evidence="3" type="ORF">B0X71_20820</name>
</gene>
<proteinExistence type="predicted"/>
<accession>A0A1Q2L5D9</accession>
<dbReference type="Proteomes" id="UP000188184">
    <property type="component" value="Plasmid unnamed3"/>
</dbReference>
<sequence>MGRKRGTGSIVHDVKMCLKEIDRIGQSKRDAREAGTVGIHSLKQKAHTMSACQNFVKWTRDVHGVRKVHELTQEHYKAYIGHLEQQERSAGHRQNVETALKHLQRGLNARSERFGKEQVVFVSERRLTAPAASEGVSNRSYSNEEVRKLLKHVPATTADAVKLMRGLGFRVREAANVRTEHFVQKEAGGWRVQIDQGAGITKGGRFRHFDVPKPFEQELERMLQGKRPEERLVPVQVDTIRQAVSKGLKTAGIEQNRRGCHGFRHAYARERIDILFRQRGLSDTGHTMMQRVLENRQEGKPADYGILTAADKRLYAEVRGVMDRVHAEIGHGANRWDLAMRYMKA</sequence>
<evidence type="ECO:0000313" key="4">
    <source>
        <dbReference type="Proteomes" id="UP000188184"/>
    </source>
</evidence>
<dbReference type="GO" id="GO:0015074">
    <property type="term" value="P:DNA integration"/>
    <property type="evidence" value="ECO:0007669"/>
    <property type="project" value="InterPro"/>
</dbReference>
<dbReference type="EMBL" id="CP019643">
    <property type="protein sequence ID" value="AQQ55621.1"/>
    <property type="molecule type" value="Genomic_DNA"/>
</dbReference>
<evidence type="ECO:0000259" key="2">
    <source>
        <dbReference type="PROSITE" id="PS51898"/>
    </source>
</evidence>
<evidence type="ECO:0000256" key="1">
    <source>
        <dbReference type="ARBA" id="ARBA00023172"/>
    </source>
</evidence>